<dbReference type="AlphaFoldDB" id="A0A1E8FFX2"/>
<comment type="caution">
    <text evidence="1">The sequence shown here is derived from an EMBL/GenBank/DDBJ whole genome shotgun (WGS) entry which is preliminary data.</text>
</comment>
<gene>
    <name evidence="1" type="ORF">BFC17_18515</name>
</gene>
<dbReference type="RefSeq" id="WP_070176489.1">
    <property type="nucleotide sequence ID" value="NZ_BMJR01000009.1"/>
</dbReference>
<dbReference type="STRING" id="1856405.BFC17_18515"/>
<organism evidence="1 2">
    <name type="scientific">Alteromonas lipolytica</name>
    <dbReference type="NCBI Taxonomy" id="1856405"/>
    <lineage>
        <taxon>Bacteria</taxon>
        <taxon>Pseudomonadati</taxon>
        <taxon>Pseudomonadota</taxon>
        <taxon>Gammaproteobacteria</taxon>
        <taxon>Alteromonadales</taxon>
        <taxon>Alteromonadaceae</taxon>
        <taxon>Alteromonas/Salinimonas group</taxon>
        <taxon>Alteromonas</taxon>
    </lineage>
</organism>
<name>A0A1E8FFX2_9ALTE</name>
<protein>
    <submittedName>
        <fullName evidence="1">Uncharacterized protein</fullName>
    </submittedName>
</protein>
<sequence length="110" mass="12759">MVYHHKKYQQQEADKRSLCLHECIAHKLLAESDLMPRVIETLEQRYQQKLLSYGAYINWQVILAQVDTPSQFIAAMTATDKTTTALRRKTIFVGILNEKERSDCLAALFE</sequence>
<dbReference type="EMBL" id="MJIC01000013">
    <property type="protein sequence ID" value="OFI34373.1"/>
    <property type="molecule type" value="Genomic_DNA"/>
</dbReference>
<dbReference type="Proteomes" id="UP000176037">
    <property type="component" value="Unassembled WGS sequence"/>
</dbReference>
<dbReference type="OrthoDB" id="6322227at2"/>
<proteinExistence type="predicted"/>
<evidence type="ECO:0000313" key="1">
    <source>
        <dbReference type="EMBL" id="OFI34373.1"/>
    </source>
</evidence>
<evidence type="ECO:0000313" key="2">
    <source>
        <dbReference type="Proteomes" id="UP000176037"/>
    </source>
</evidence>
<reference evidence="1 2" key="1">
    <citation type="submission" date="2016-09" db="EMBL/GenBank/DDBJ databases">
        <title>Alteromonas lipolytica, a new species isolated from sea water.</title>
        <authorList>
            <person name="Wu Y.-H."/>
            <person name="Cheng H."/>
            <person name="Xu X.-W."/>
        </authorList>
    </citation>
    <scope>NUCLEOTIDE SEQUENCE [LARGE SCALE GENOMIC DNA]</scope>
    <source>
        <strain evidence="1 2">JW12</strain>
    </source>
</reference>
<keyword evidence="2" id="KW-1185">Reference proteome</keyword>
<accession>A0A1E8FFX2</accession>